<proteinExistence type="inferred from homology"/>
<name>A0A160TD28_9ZZZZ</name>
<dbReference type="EMBL" id="CZQC01000066">
    <property type="protein sequence ID" value="CUS42455.1"/>
    <property type="molecule type" value="Genomic_DNA"/>
</dbReference>
<evidence type="ECO:0000313" key="1">
    <source>
        <dbReference type="EMBL" id="CUS42455.1"/>
    </source>
</evidence>
<dbReference type="NCBIfam" id="NF002542">
    <property type="entry name" value="PRK02101.1-3"/>
    <property type="match status" value="1"/>
</dbReference>
<protein>
    <submittedName>
        <fullName evidence="1">UPF0246 protein YaaA</fullName>
    </submittedName>
</protein>
<dbReference type="PANTHER" id="PTHR30283">
    <property type="entry name" value="PEROXIDE STRESS RESPONSE PROTEIN YAAA"/>
    <property type="match status" value="1"/>
</dbReference>
<dbReference type="Pfam" id="PF03883">
    <property type="entry name" value="H2O2_YaaD"/>
    <property type="match status" value="1"/>
</dbReference>
<dbReference type="HAMAP" id="MF_00652">
    <property type="entry name" value="UPF0246"/>
    <property type="match status" value="1"/>
</dbReference>
<accession>A0A160TD28</accession>
<dbReference type="GO" id="GO:0033194">
    <property type="term" value="P:response to hydroperoxide"/>
    <property type="evidence" value="ECO:0007669"/>
    <property type="project" value="TreeGrafter"/>
</dbReference>
<organism evidence="1">
    <name type="scientific">hydrothermal vent metagenome</name>
    <dbReference type="NCBI Taxonomy" id="652676"/>
    <lineage>
        <taxon>unclassified sequences</taxon>
        <taxon>metagenomes</taxon>
        <taxon>ecological metagenomes</taxon>
    </lineage>
</organism>
<gene>
    <name evidence="1" type="ORF">MGWOODY_Tha220</name>
</gene>
<dbReference type="GO" id="GO:0005829">
    <property type="term" value="C:cytosol"/>
    <property type="evidence" value="ECO:0007669"/>
    <property type="project" value="TreeGrafter"/>
</dbReference>
<dbReference type="NCBIfam" id="NF002541">
    <property type="entry name" value="PRK02101.1-1"/>
    <property type="match status" value="1"/>
</dbReference>
<reference evidence="1" key="1">
    <citation type="submission" date="2015-10" db="EMBL/GenBank/DDBJ databases">
        <authorList>
            <person name="Gilbert D.G."/>
        </authorList>
    </citation>
    <scope>NUCLEOTIDE SEQUENCE</scope>
</reference>
<dbReference type="InterPro" id="IPR005583">
    <property type="entry name" value="YaaA"/>
</dbReference>
<dbReference type="AlphaFoldDB" id="A0A160TD28"/>
<dbReference type="PANTHER" id="PTHR30283:SF4">
    <property type="entry name" value="PEROXIDE STRESS RESISTANCE PROTEIN YAAA"/>
    <property type="match status" value="1"/>
</dbReference>
<sequence>MGMMFGLLVLSGRVSPMLTLLSPAKTLDFDTPPTTDRFTQPDFLEESALLIDGLRHYSPDELGSLMKLSPALSELNVQRYHDWQLPFTPDNAKAALLAFKGDVYTGLDANALSEEDLTFAQQHVRILSGLYGLLRPLDLIQPYRLEMGTRFKNDRAGDLYGFWGTSITETLNGLLAEQKTPTIVNLASNEYFKSVKTKQLAGELITPVFKDEKNGKFKIISFYAKKARGMMAAFQIRERIDRAHDLKAFDVAGYRFNDEESTATTWVFKRAEKDIPNA</sequence>